<dbReference type="Pfam" id="PF12773">
    <property type="entry name" value="DZR"/>
    <property type="match status" value="1"/>
</dbReference>
<dbReference type="SUPFAM" id="SSF55073">
    <property type="entry name" value="Nucleotide cyclase"/>
    <property type="match status" value="1"/>
</dbReference>
<dbReference type="Pfam" id="PF13191">
    <property type="entry name" value="AAA_16"/>
    <property type="match status" value="1"/>
</dbReference>
<dbReference type="CDD" id="cd07302">
    <property type="entry name" value="CHD"/>
    <property type="match status" value="1"/>
</dbReference>
<dbReference type="Gene3D" id="3.40.50.300">
    <property type="entry name" value="P-loop containing nucleotide triphosphate hydrolases"/>
    <property type="match status" value="1"/>
</dbReference>
<evidence type="ECO:0000256" key="1">
    <source>
        <dbReference type="ARBA" id="ARBA00022741"/>
    </source>
</evidence>
<dbReference type="InterPro" id="IPR001054">
    <property type="entry name" value="A/G_cyclase"/>
</dbReference>
<dbReference type="PANTHER" id="PTHR16305:SF28">
    <property type="entry name" value="GUANYLATE CYCLASE DOMAIN-CONTAINING PROTEIN"/>
    <property type="match status" value="1"/>
</dbReference>
<gene>
    <name evidence="5" type="ORF">MNBD_GAMMA20-1345</name>
</gene>
<dbReference type="PROSITE" id="PS50125">
    <property type="entry name" value="GUANYLATE_CYCLASE_2"/>
    <property type="match status" value="1"/>
</dbReference>
<accession>A0A3B1B064</accession>
<dbReference type="InterPro" id="IPR011990">
    <property type="entry name" value="TPR-like_helical_dom_sf"/>
</dbReference>
<evidence type="ECO:0000256" key="3">
    <source>
        <dbReference type="SAM" id="MobiDB-lite"/>
    </source>
</evidence>
<dbReference type="EMBL" id="UOFU01000344">
    <property type="protein sequence ID" value="VAX03680.1"/>
    <property type="molecule type" value="Genomic_DNA"/>
</dbReference>
<evidence type="ECO:0000259" key="4">
    <source>
        <dbReference type="PROSITE" id="PS50125"/>
    </source>
</evidence>
<organism evidence="5">
    <name type="scientific">hydrothermal vent metagenome</name>
    <dbReference type="NCBI Taxonomy" id="652676"/>
    <lineage>
        <taxon>unclassified sequences</taxon>
        <taxon>metagenomes</taxon>
        <taxon>ecological metagenomes</taxon>
    </lineage>
</organism>
<dbReference type="InterPro" id="IPR025874">
    <property type="entry name" value="DZR"/>
</dbReference>
<sequence>MQCDQCGFKNPPGMHFCGKCAAALKHVCPTCQFANPTDFRFCGQCSKALDSIPLENPTPPRGKNTAQPTKDHHRQEAERRQLTVLFCDMVGSSALSERIDPEDLRDIMRGYRSACNDVVSHFDGHVAQYLGDGILVYFGYPQAHEDDARRATQAALDIVRRVSGLRYPLLSGEEVPLSVRVGVHTGLVVVGEIGDGDKRTLALGETPNIAARLQELSTPNSVIVSNATHHLIGDDFDFEDLGGHQLKGFSQPLNLYRVTGEHSTRQRLLANRGLYHEPLVGRDQETALLMERLEQACKGVGQVVLLGGEAGLGKTRMVQMVLDRLANKPCFIMECGSSPYYKNSFLYPIIDLMQRTLGLADITDNTERQAHLQQSVETLGLDTVEVIPALAELLGIHTAGIAPDALGATPQQRKQKILNALVSMLQSLAQQKLIVLVVEDLHWVDSSTLELLTLLVEQPGLTNLFALFTFRSEFAPPWNSHANLTLVTLNRLTRQQAGHLIRQLSNGKTLPVDVFAEIIRKTDGVPYFIEELTGMVLNSDMLEEKTNHYVLKAGTTEMAIPSTLQDSLMSRLDGLGEDKELAQLSATLGREFGHDLLSALAGRDETSLRQGLAHLINADLFLQRGHPPNASYSFRHALLREAAYQSLLKRTRQHYHQRIANLLQERFPHVVEANPELLAHHCNEACIDDLAAEMWLKAGKLAVRRSANQEAAIHLQHGLVVLKRLPDSPERLARELEMQTTLGLALMMSRGYAAPAVEKAYARARELCRNTPDIGTTFPVLCGLWEYYIVRADLSTAESLANELLDLAAQDKQPDLKLEARRTLGTTRFWQGRLDEALELLTRPHSSPAEIPSITAKVSHSQDVYVAGLANLGCILWLLGQPDQALEKCRQALEAAKRLTHPFSQAYALQFLAVVHQLRGEHEATQQQAEAQIALCETYGFAFWSATGKMLRAWAKADDSNIKTCCEEFQSALAKYEQSGSRLVRSYFLALLAELQFRAGQSDAANATLAKALEETEYTQENFFSAELLRLKGHFLQQTEPTHSAQAEALFTQALQQAEQQNAHSLALRCSIDIAIQAKHTAEVQSLLSQQLKRIDGGIDTQDVKRAHEALH</sequence>
<dbReference type="SMART" id="SM00028">
    <property type="entry name" value="TPR"/>
    <property type="match status" value="2"/>
</dbReference>
<dbReference type="AlphaFoldDB" id="A0A3B1B064"/>
<dbReference type="GO" id="GO:0004016">
    <property type="term" value="F:adenylate cyclase activity"/>
    <property type="evidence" value="ECO:0007669"/>
    <property type="project" value="TreeGrafter"/>
</dbReference>
<dbReference type="GO" id="GO:0035556">
    <property type="term" value="P:intracellular signal transduction"/>
    <property type="evidence" value="ECO:0007669"/>
    <property type="project" value="InterPro"/>
</dbReference>
<dbReference type="PANTHER" id="PTHR16305">
    <property type="entry name" value="TESTICULAR SOLUBLE ADENYLYL CYCLASE"/>
    <property type="match status" value="1"/>
</dbReference>
<dbReference type="GO" id="GO:0005524">
    <property type="term" value="F:ATP binding"/>
    <property type="evidence" value="ECO:0007669"/>
    <property type="project" value="UniProtKB-KW"/>
</dbReference>
<feature type="region of interest" description="Disordered" evidence="3">
    <location>
        <begin position="53"/>
        <end position="75"/>
    </location>
</feature>
<dbReference type="Gene3D" id="1.25.40.10">
    <property type="entry name" value="Tetratricopeptide repeat domain"/>
    <property type="match status" value="1"/>
</dbReference>
<evidence type="ECO:0000256" key="2">
    <source>
        <dbReference type="ARBA" id="ARBA00022840"/>
    </source>
</evidence>
<dbReference type="InterPro" id="IPR019734">
    <property type="entry name" value="TPR_rpt"/>
</dbReference>
<dbReference type="Pfam" id="PF00211">
    <property type="entry name" value="Guanylate_cyc"/>
    <property type="match status" value="1"/>
</dbReference>
<dbReference type="GO" id="GO:0009190">
    <property type="term" value="P:cyclic nucleotide biosynthetic process"/>
    <property type="evidence" value="ECO:0007669"/>
    <property type="project" value="InterPro"/>
</dbReference>
<proteinExistence type="predicted"/>
<dbReference type="SMART" id="SM00044">
    <property type="entry name" value="CYCc"/>
    <property type="match status" value="1"/>
</dbReference>
<dbReference type="InterPro" id="IPR041664">
    <property type="entry name" value="AAA_16"/>
</dbReference>
<dbReference type="GO" id="GO:0005737">
    <property type="term" value="C:cytoplasm"/>
    <property type="evidence" value="ECO:0007669"/>
    <property type="project" value="TreeGrafter"/>
</dbReference>
<keyword evidence="2" id="KW-0067">ATP-binding</keyword>
<feature type="domain" description="Guanylate cyclase" evidence="4">
    <location>
        <begin position="83"/>
        <end position="214"/>
    </location>
</feature>
<evidence type="ECO:0000313" key="5">
    <source>
        <dbReference type="EMBL" id="VAX03680.1"/>
    </source>
</evidence>
<dbReference type="SUPFAM" id="SSF52540">
    <property type="entry name" value="P-loop containing nucleoside triphosphate hydrolases"/>
    <property type="match status" value="1"/>
</dbReference>
<dbReference type="InterPro" id="IPR029787">
    <property type="entry name" value="Nucleotide_cyclase"/>
</dbReference>
<dbReference type="Gene3D" id="3.30.70.1230">
    <property type="entry name" value="Nucleotide cyclase"/>
    <property type="match status" value="1"/>
</dbReference>
<reference evidence="5" key="1">
    <citation type="submission" date="2018-06" db="EMBL/GenBank/DDBJ databases">
        <authorList>
            <person name="Zhirakovskaya E."/>
        </authorList>
    </citation>
    <scope>NUCLEOTIDE SEQUENCE</scope>
</reference>
<dbReference type="InterPro" id="IPR027417">
    <property type="entry name" value="P-loop_NTPase"/>
</dbReference>
<name>A0A3B1B064_9ZZZZ</name>
<keyword evidence="1" id="KW-0547">Nucleotide-binding</keyword>
<protein>
    <submittedName>
        <fullName evidence="5">Proteins incorrectly called adenylate cyclase</fullName>
    </submittedName>
</protein>
<dbReference type="SUPFAM" id="SSF48452">
    <property type="entry name" value="TPR-like"/>
    <property type="match status" value="2"/>
</dbReference>